<organism evidence="2 3">
    <name type="scientific">Pyricularia grisea</name>
    <name type="common">Crabgrass-specific blast fungus</name>
    <name type="synonym">Magnaporthe grisea</name>
    <dbReference type="NCBI Taxonomy" id="148305"/>
    <lineage>
        <taxon>Eukaryota</taxon>
        <taxon>Fungi</taxon>
        <taxon>Dikarya</taxon>
        <taxon>Ascomycota</taxon>
        <taxon>Pezizomycotina</taxon>
        <taxon>Sordariomycetes</taxon>
        <taxon>Sordariomycetidae</taxon>
        <taxon>Magnaporthales</taxon>
        <taxon>Pyriculariaceae</taxon>
        <taxon>Pyricularia</taxon>
    </lineage>
</organism>
<accession>A0ABQ8NHG9</accession>
<dbReference type="PANTHER" id="PTHR34598:SF3">
    <property type="entry name" value="OXIDOREDUCTASE AN1597"/>
    <property type="match status" value="1"/>
</dbReference>
<comment type="caution">
    <text evidence="2">The sequence shown here is derived from an EMBL/GenBank/DDBJ whole genome shotgun (WGS) entry which is preliminary data.</text>
</comment>
<name>A0ABQ8NHG9_PYRGI</name>
<dbReference type="InterPro" id="IPR044053">
    <property type="entry name" value="AsaB-like"/>
</dbReference>
<evidence type="ECO:0000256" key="1">
    <source>
        <dbReference type="ARBA" id="ARBA00023604"/>
    </source>
</evidence>
<protein>
    <submittedName>
        <fullName evidence="2">Uncharacterized protein</fullName>
    </submittedName>
</protein>
<dbReference type="Proteomes" id="UP001059893">
    <property type="component" value="Unassembled WGS sequence"/>
</dbReference>
<evidence type="ECO:0000313" key="2">
    <source>
        <dbReference type="EMBL" id="KAI6295787.1"/>
    </source>
</evidence>
<reference evidence="2" key="1">
    <citation type="submission" date="2021-01" db="EMBL/GenBank/DDBJ databases">
        <title>Deciphering the adaptive evolutionary patterns associated with biogeogrpahic diversity in the finger millet blast pathogen Magnaporthe oryzae in Eastern Africa.</title>
        <authorList>
            <person name="Onyema G."/>
            <person name="Shittu T.A."/>
            <person name="Dodsworth S."/>
            <person name="Devilliers S."/>
            <person name="Muthumeenakshi S."/>
            <person name="Sreenivasaprasad S."/>
        </authorList>
    </citation>
    <scope>NUCLEOTIDE SEQUENCE</scope>
    <source>
        <strain evidence="2">D15/s37</strain>
    </source>
</reference>
<gene>
    <name evidence="2" type="ORF">MCOR33_007404</name>
</gene>
<comment type="similarity">
    <text evidence="1">Belongs to the asaB hydroxylase/desaturase family.</text>
</comment>
<dbReference type="EMBL" id="JABSND010000152">
    <property type="protein sequence ID" value="KAI6295787.1"/>
    <property type="molecule type" value="Genomic_DNA"/>
</dbReference>
<dbReference type="PANTHER" id="PTHR34598">
    <property type="entry name" value="BLL6449 PROTEIN"/>
    <property type="match status" value="1"/>
</dbReference>
<sequence length="327" mass="36913">MAAEMTTTVETKTELEAALKDLSLADKVPSTNLKSAPNKKAESPRKVVQTQIQFYGGPLGVAPEPMIIGGPDDPIKPTPKVYAPVTITDITGNEDEYSLATHGFQLAKHKSKLENIEADINNDELVKRVHYPEMREFLEGVLHKVPGLPKPHSIHILTHILRSGPEDGEPDKGPYGPLYTCHVDQSAWAAEGVARRWIKDDVEALLKLPRYQIINMWRPVRPIERDPFAVTDARSISPDDIVRVPLKFPDHDAESIEMRANEAQKWYYKNDQATDEVLLFTQVDTTKREGWPKCVPHAAFKDPDMDEKNGRPRFSVEVRAMVFYDED</sequence>
<evidence type="ECO:0000313" key="3">
    <source>
        <dbReference type="Proteomes" id="UP001059893"/>
    </source>
</evidence>
<keyword evidence="3" id="KW-1185">Reference proteome</keyword>
<dbReference type="NCBIfam" id="NF041278">
    <property type="entry name" value="CmcJ_NvfI_EfuI"/>
    <property type="match status" value="1"/>
</dbReference>
<proteinExistence type="inferred from homology"/>